<dbReference type="SUPFAM" id="SSF51735">
    <property type="entry name" value="NAD(P)-binding Rossmann-fold domains"/>
    <property type="match status" value="1"/>
</dbReference>
<dbReference type="Gene3D" id="3.90.180.10">
    <property type="entry name" value="Medium-chain alcohol dehydrogenases, catalytic domain"/>
    <property type="match status" value="1"/>
</dbReference>
<dbReference type="InterPro" id="IPR020843">
    <property type="entry name" value="ER"/>
</dbReference>
<dbReference type="Pfam" id="PF00107">
    <property type="entry name" value="ADH_zinc_N"/>
    <property type="match status" value="1"/>
</dbReference>
<evidence type="ECO:0000256" key="2">
    <source>
        <dbReference type="ARBA" id="ARBA00022833"/>
    </source>
</evidence>
<dbReference type="RefSeq" id="WP_340365499.1">
    <property type="nucleotide sequence ID" value="NZ_JBBKZV010000014.1"/>
</dbReference>
<proteinExistence type="predicted"/>
<organism evidence="5 6">
    <name type="scientific">Variovorax humicola</name>
    <dbReference type="NCBI Taxonomy" id="1769758"/>
    <lineage>
        <taxon>Bacteria</taxon>
        <taxon>Pseudomonadati</taxon>
        <taxon>Pseudomonadota</taxon>
        <taxon>Betaproteobacteria</taxon>
        <taxon>Burkholderiales</taxon>
        <taxon>Comamonadaceae</taxon>
        <taxon>Variovorax</taxon>
    </lineage>
</organism>
<evidence type="ECO:0000259" key="4">
    <source>
        <dbReference type="SMART" id="SM00829"/>
    </source>
</evidence>
<evidence type="ECO:0000256" key="3">
    <source>
        <dbReference type="ARBA" id="ARBA00023002"/>
    </source>
</evidence>
<evidence type="ECO:0000313" key="5">
    <source>
        <dbReference type="EMBL" id="MEJ8824474.1"/>
    </source>
</evidence>
<feature type="domain" description="Enoyl reductase (ER)" evidence="4">
    <location>
        <begin position="20"/>
        <end position="377"/>
    </location>
</feature>
<dbReference type="InterPro" id="IPR036291">
    <property type="entry name" value="NAD(P)-bd_dom_sf"/>
</dbReference>
<dbReference type="Pfam" id="PF08240">
    <property type="entry name" value="ADH_N"/>
    <property type="match status" value="1"/>
</dbReference>
<sequence>MTIEYTLPATMRVARLHEIGGSLKIDTLPVPKPGSGDVIVAIKACNVVPNLRNILTYWPQWHPEMPLPPLPGSFGLDAAGAIAAVGDNVRAFKPGQRVYVNPATGCGGCRFCRSGDILNCDSFTYRGYFGRGGPATLGIFAQYPFGGLSEYVVAPQSCLVTLPDSLPFEQAARFGYLGTGYAALRKGGLRPGDTVLINGIGGTLGVNTTMMALAMGATKILGTGRRREPLERVRALAPHRIEVHSVDESGVTVAEWARSLTEGYGVDVVVDCLPPNSPAESTRAAMRAMRTGGSTVLPGGMSEALTLDPFWGLGKNASLIGSRWFSAAEGQDMADMAGAGTLDLSPLEHRRFSLDAVNEAVATAAESGSGFTNVVVLPSAT</sequence>
<evidence type="ECO:0000256" key="1">
    <source>
        <dbReference type="ARBA" id="ARBA00022723"/>
    </source>
</evidence>
<name>A0ABU8W331_9BURK</name>
<dbReference type="InterPro" id="IPR013149">
    <property type="entry name" value="ADH-like_C"/>
</dbReference>
<dbReference type="SMART" id="SM00829">
    <property type="entry name" value="PKS_ER"/>
    <property type="match status" value="1"/>
</dbReference>
<evidence type="ECO:0000313" key="6">
    <source>
        <dbReference type="Proteomes" id="UP001363010"/>
    </source>
</evidence>
<protein>
    <submittedName>
        <fullName evidence="5">Alcohol dehydrogenase catalytic domain-containing protein</fullName>
    </submittedName>
</protein>
<dbReference type="InterPro" id="IPR011032">
    <property type="entry name" value="GroES-like_sf"/>
</dbReference>
<gene>
    <name evidence="5" type="ORF">WKW80_20945</name>
</gene>
<dbReference type="Proteomes" id="UP001363010">
    <property type="component" value="Unassembled WGS sequence"/>
</dbReference>
<dbReference type="EMBL" id="JBBKZV010000014">
    <property type="protein sequence ID" value="MEJ8824474.1"/>
    <property type="molecule type" value="Genomic_DNA"/>
</dbReference>
<keyword evidence="3" id="KW-0560">Oxidoreductase</keyword>
<dbReference type="InterPro" id="IPR050129">
    <property type="entry name" value="Zn_alcohol_dh"/>
</dbReference>
<reference evidence="5 6" key="1">
    <citation type="submission" date="2024-03" db="EMBL/GenBank/DDBJ databases">
        <title>Novel species of the genus Variovorax.</title>
        <authorList>
            <person name="Liu Q."/>
            <person name="Xin Y.-H."/>
        </authorList>
    </citation>
    <scope>NUCLEOTIDE SEQUENCE [LARGE SCALE GENOMIC DNA]</scope>
    <source>
        <strain evidence="5 6">KACC 18501</strain>
    </source>
</reference>
<dbReference type="PANTHER" id="PTHR43401:SF2">
    <property type="entry name" value="L-THREONINE 3-DEHYDROGENASE"/>
    <property type="match status" value="1"/>
</dbReference>
<comment type="caution">
    <text evidence="5">The sequence shown here is derived from an EMBL/GenBank/DDBJ whole genome shotgun (WGS) entry which is preliminary data.</text>
</comment>
<dbReference type="InterPro" id="IPR013154">
    <property type="entry name" value="ADH-like_N"/>
</dbReference>
<keyword evidence="6" id="KW-1185">Reference proteome</keyword>
<dbReference type="SUPFAM" id="SSF50129">
    <property type="entry name" value="GroES-like"/>
    <property type="match status" value="1"/>
</dbReference>
<keyword evidence="2" id="KW-0862">Zinc</keyword>
<dbReference type="PANTHER" id="PTHR43401">
    <property type="entry name" value="L-THREONINE 3-DEHYDROGENASE"/>
    <property type="match status" value="1"/>
</dbReference>
<keyword evidence="1" id="KW-0479">Metal-binding</keyword>
<accession>A0ABU8W331</accession>